<reference evidence="4" key="2">
    <citation type="submission" date="2020-06" db="EMBL/GenBank/DDBJ databases">
        <authorList>
            <person name="Sheffer M."/>
        </authorList>
    </citation>
    <scope>NUCLEOTIDE SEQUENCE</scope>
</reference>
<comment type="caution">
    <text evidence="4">The sequence shown here is derived from an EMBL/GenBank/DDBJ whole genome shotgun (WGS) entry which is preliminary data.</text>
</comment>
<keyword evidence="2" id="KW-0812">Transmembrane</keyword>
<keyword evidence="2" id="KW-1133">Transmembrane helix</keyword>
<evidence type="ECO:0000313" key="5">
    <source>
        <dbReference type="Proteomes" id="UP000807504"/>
    </source>
</evidence>
<evidence type="ECO:0000313" key="4">
    <source>
        <dbReference type="EMBL" id="KAF8792783.1"/>
    </source>
</evidence>
<name>A0A8T0FVJ6_ARGBR</name>
<feature type="region of interest" description="Disordered" evidence="1">
    <location>
        <begin position="100"/>
        <end position="119"/>
    </location>
</feature>
<evidence type="ECO:0000256" key="3">
    <source>
        <dbReference type="SAM" id="SignalP"/>
    </source>
</evidence>
<keyword evidence="2" id="KW-0472">Membrane</keyword>
<dbReference type="EMBL" id="JABXBU010000003">
    <property type="protein sequence ID" value="KAF8792783.1"/>
    <property type="molecule type" value="Genomic_DNA"/>
</dbReference>
<feature type="signal peptide" evidence="3">
    <location>
        <begin position="1"/>
        <end position="23"/>
    </location>
</feature>
<evidence type="ECO:0000256" key="2">
    <source>
        <dbReference type="SAM" id="Phobius"/>
    </source>
</evidence>
<sequence length="939" mass="110876">MRKKMNIILWMGIFLIAIESGGCDLSYFRERSIRDTGRRVMKFETSDRINRYRMLDKRTFPLEKSFTLEIDTDTKATDSESGSMIIRKVTRETFQISKFSDKKDRSRRNSMKERSTSKSVIKSLLDMGNDIQLSKMLALSDESSLKANEPTRIRRDITMQRRLSNERKHRLSEENRINRFRGNRKSSRLNIRWENNNDETMTKIRFRDSEVRKTVRLAKWETTDFSIPSIGIFRRQTRLGVSKQFSFKDRVRNNIRQETNGAEGFIRKDSYNTRNLSNIKLTELSTERNTESKLQKPRYERHLLVPKRELKIPSEEVRVKTNIGKRSRKSIRTNDIKYGNMEETVNEQKSGRGLKRTLDQRLDSSRRQFIEAVVKHRQNRMALFESGRIRNQLQTTRNGRNYGIESSNGMQNRQRTDILGFNRRNKDASSRKIAASGEVREYNNQDKQTRRNERNFRIEHSERIRNRQRTDVLNPSRKYREVSTRTIATAFQALETDNSNRKLRTCDLNSNRHIDKRFSRLTANEFTSESIHFKREIKLSNKNRQSMMRAGNKENIPYDLPTRGRSMRIQDRAKNILNNKMSRTTENELERKQRNVRSDERLSTHFRSQINNELSVSKLHDTRSRNGNIRIRNNRENNMEARRSIMKLATPLSGRFVKSLDDVRTSVNNDITNIRKIVTSSSRLKENIQMVRLHDKKFRSIIMNMLNSNKRTASNQRSEQRIENIHMSKRNDGRIRKELISYRISDFHNRRSEHRINGDRSFRSHRTRDEFKPSKLRISSDLMRELSFRKAEQIRKELGRRDSDRQQRRIAVRSSPMHLIFTSKLHSTATNSTSKDNGYGYSVTKFRETVSSKKSTVFLGRIAKLNRSVAAPKSSSSNKSFMEFYEYISEKRRSFISLILNVMLGLAVIVFSSDDKNKGFIPRRLTPFVDGFLKYTTVI</sequence>
<evidence type="ECO:0000256" key="1">
    <source>
        <dbReference type="SAM" id="MobiDB-lite"/>
    </source>
</evidence>
<gene>
    <name evidence="4" type="ORF">HNY73_004339</name>
</gene>
<feature type="chain" id="PRO_5035832713" evidence="3">
    <location>
        <begin position="24"/>
        <end position="939"/>
    </location>
</feature>
<dbReference type="Proteomes" id="UP000807504">
    <property type="component" value="Unassembled WGS sequence"/>
</dbReference>
<feature type="transmembrane region" description="Helical" evidence="2">
    <location>
        <begin position="895"/>
        <end position="913"/>
    </location>
</feature>
<protein>
    <submittedName>
        <fullName evidence="4">Uncharacterized protein</fullName>
    </submittedName>
</protein>
<proteinExistence type="predicted"/>
<keyword evidence="5" id="KW-1185">Reference proteome</keyword>
<accession>A0A8T0FVJ6</accession>
<reference evidence="4" key="1">
    <citation type="journal article" date="2020" name="bioRxiv">
        <title>Chromosome-level reference genome of the European wasp spider Argiope bruennichi: a resource for studies on range expansion and evolutionary adaptation.</title>
        <authorList>
            <person name="Sheffer M.M."/>
            <person name="Hoppe A."/>
            <person name="Krehenwinkel H."/>
            <person name="Uhl G."/>
            <person name="Kuss A.W."/>
            <person name="Jensen L."/>
            <person name="Jensen C."/>
            <person name="Gillespie R.G."/>
            <person name="Hoff K.J."/>
            <person name="Prost S."/>
        </authorList>
    </citation>
    <scope>NUCLEOTIDE SEQUENCE</scope>
</reference>
<organism evidence="4 5">
    <name type="scientific">Argiope bruennichi</name>
    <name type="common">Wasp spider</name>
    <name type="synonym">Aranea bruennichi</name>
    <dbReference type="NCBI Taxonomy" id="94029"/>
    <lineage>
        <taxon>Eukaryota</taxon>
        <taxon>Metazoa</taxon>
        <taxon>Ecdysozoa</taxon>
        <taxon>Arthropoda</taxon>
        <taxon>Chelicerata</taxon>
        <taxon>Arachnida</taxon>
        <taxon>Araneae</taxon>
        <taxon>Araneomorphae</taxon>
        <taxon>Entelegynae</taxon>
        <taxon>Araneoidea</taxon>
        <taxon>Araneidae</taxon>
        <taxon>Argiope</taxon>
    </lineage>
</organism>
<dbReference type="AlphaFoldDB" id="A0A8T0FVJ6"/>
<keyword evidence="3" id="KW-0732">Signal</keyword>